<evidence type="ECO:0000313" key="1">
    <source>
        <dbReference type="EMBL" id="PWA58651.1"/>
    </source>
</evidence>
<accession>A0A2U1MBK7</accession>
<dbReference type="Gene3D" id="1.20.1110.10">
    <property type="entry name" value="Calcium-transporting ATPase, transmembrane domain"/>
    <property type="match status" value="1"/>
</dbReference>
<proteinExistence type="predicted"/>
<gene>
    <name evidence="1" type="ORF">CTI12_AA204510</name>
</gene>
<reference evidence="1 2" key="1">
    <citation type="journal article" date="2018" name="Mol. Plant">
        <title>The genome of Artemisia annua provides insight into the evolution of Asteraceae family and artemisinin biosynthesis.</title>
        <authorList>
            <person name="Shen Q."/>
            <person name="Zhang L."/>
            <person name="Liao Z."/>
            <person name="Wang S."/>
            <person name="Yan T."/>
            <person name="Shi P."/>
            <person name="Liu M."/>
            <person name="Fu X."/>
            <person name="Pan Q."/>
            <person name="Wang Y."/>
            <person name="Lv Z."/>
            <person name="Lu X."/>
            <person name="Zhang F."/>
            <person name="Jiang W."/>
            <person name="Ma Y."/>
            <person name="Chen M."/>
            <person name="Hao X."/>
            <person name="Li L."/>
            <person name="Tang Y."/>
            <person name="Lv G."/>
            <person name="Zhou Y."/>
            <person name="Sun X."/>
            <person name="Brodelius P.E."/>
            <person name="Rose J.K.C."/>
            <person name="Tang K."/>
        </authorList>
    </citation>
    <scope>NUCLEOTIDE SEQUENCE [LARGE SCALE GENOMIC DNA]</scope>
    <source>
        <strain evidence="2">cv. Huhao1</strain>
        <tissue evidence="1">Leaf</tissue>
    </source>
</reference>
<dbReference type="STRING" id="35608.A0A2U1MBK7"/>
<protein>
    <submittedName>
        <fullName evidence="1">Calcium-transporting ATPase 1, endoplasmic reticulum-type</fullName>
    </submittedName>
</protein>
<dbReference type="Proteomes" id="UP000245207">
    <property type="component" value="Unassembled WGS sequence"/>
</dbReference>
<dbReference type="AlphaFoldDB" id="A0A2U1MBK7"/>
<dbReference type="EMBL" id="PKPP01005834">
    <property type="protein sequence ID" value="PWA58651.1"/>
    <property type="molecule type" value="Genomic_DNA"/>
</dbReference>
<name>A0A2U1MBK7_ARTAN</name>
<sequence length="112" mass="12938">MILYFLSWEYVNGWPTNFKFSFEKRPYYFEIAVALAVAAIPEGLPAVITTCLAFGTPELVNRKLGVAAELVNRKLGFELLQQKLGFELVNQLQQLSEIEWKFLKFLKFVESK</sequence>
<keyword evidence="2" id="KW-1185">Reference proteome</keyword>
<comment type="caution">
    <text evidence="1">The sequence shown here is derived from an EMBL/GenBank/DDBJ whole genome shotgun (WGS) entry which is preliminary data.</text>
</comment>
<dbReference type="InterPro" id="IPR023298">
    <property type="entry name" value="ATPase_P-typ_TM_dom_sf"/>
</dbReference>
<evidence type="ECO:0000313" key="2">
    <source>
        <dbReference type="Proteomes" id="UP000245207"/>
    </source>
</evidence>
<organism evidence="1 2">
    <name type="scientific">Artemisia annua</name>
    <name type="common">Sweet wormwood</name>
    <dbReference type="NCBI Taxonomy" id="35608"/>
    <lineage>
        <taxon>Eukaryota</taxon>
        <taxon>Viridiplantae</taxon>
        <taxon>Streptophyta</taxon>
        <taxon>Embryophyta</taxon>
        <taxon>Tracheophyta</taxon>
        <taxon>Spermatophyta</taxon>
        <taxon>Magnoliopsida</taxon>
        <taxon>eudicotyledons</taxon>
        <taxon>Gunneridae</taxon>
        <taxon>Pentapetalae</taxon>
        <taxon>asterids</taxon>
        <taxon>campanulids</taxon>
        <taxon>Asterales</taxon>
        <taxon>Asteraceae</taxon>
        <taxon>Asteroideae</taxon>
        <taxon>Anthemideae</taxon>
        <taxon>Artemisiinae</taxon>
        <taxon>Artemisia</taxon>
    </lineage>
</organism>
<dbReference type="SUPFAM" id="SSF81665">
    <property type="entry name" value="Calcium ATPase, transmembrane domain M"/>
    <property type="match status" value="1"/>
</dbReference>
<dbReference type="OrthoDB" id="1730900at2759"/>